<feature type="non-terminal residue" evidence="1">
    <location>
        <position position="1"/>
    </location>
</feature>
<comment type="caution">
    <text evidence="1">The sequence shown here is derived from an EMBL/GenBank/DDBJ whole genome shotgun (WGS) entry which is preliminary data.</text>
</comment>
<dbReference type="AlphaFoldDB" id="A0A8B6BVP5"/>
<dbReference type="OrthoDB" id="6142015at2759"/>
<proteinExistence type="predicted"/>
<sequence>MQNDEKKKDASIANDTMEEANCMIKKSATSPKDGAARIIEANAILNNPNTSGVDSTTALQNKLRQEPPKHNIDVCFHSVISPTFFSNSQKDRVVVCFYNRGTIIKEVGLELESPRQDGYIVGSVTFKVPLPCELYYSYVVSNTDARPTFEYYSPDGDLNDKGSKRRRSLSLQQNISPKDVCHFYDGVIRGREEMIRYKSWWKNLKKRFGGEDEYKKFLKEDIDLALSAFLPKQLLNHFSDKDSKFEEAVKILSRMKNSLKEQYCGICTFIELSFDNLFQNVLQLQMKKTIHQFQRINREHLQAAAADITSMYHLRLAKAAMSAHIVVLFEITLDRTETDELCEALLPLPNYTDRACPDVVQMKKVMPSIFSEVTSSIIKLAEKIAGTTDNSSWLFCVPVIHFMCLDIQPFQHVPSELNYNATDLNQKDRWWGTVKFRNAIKNFKEYPEWDRPVCEILEMLSPYFDVDYLLPRTVTASMNLQMLHGITTANIIPVDVVLASTYFYCSTLQNCKELDMLKDVLQHVASQMVTCDKNMPTPGIDSIYRTFNIASDLIGNVIKLKDGNIVFFVIEIYLIGLDKFQKINNKQYQRVDHKYKETDHWTEYTYNRDTIVHWLENELFENQELMLWNKAFQLRLKEGKVKKLFRETLEFRFHQTIEEKEKLFPEKLVEIYCSHADTFEETVQEILSKAVLKAIKYSTSFDWRKTKDGKSNIRLSQLLSKVFEKEWDLKDLDDPVRGLEHALMWEPFHTYMELF</sequence>
<evidence type="ECO:0000313" key="2">
    <source>
        <dbReference type="Proteomes" id="UP000596742"/>
    </source>
</evidence>
<dbReference type="Proteomes" id="UP000596742">
    <property type="component" value="Unassembled WGS sequence"/>
</dbReference>
<evidence type="ECO:0000313" key="1">
    <source>
        <dbReference type="EMBL" id="VDH96575.1"/>
    </source>
</evidence>
<keyword evidence="2" id="KW-1185">Reference proteome</keyword>
<accession>A0A8B6BVP5</accession>
<dbReference type="EMBL" id="UYJE01000803">
    <property type="protein sequence ID" value="VDH96575.1"/>
    <property type="molecule type" value="Genomic_DNA"/>
</dbReference>
<name>A0A8B6BVP5_MYTGA</name>
<organism evidence="1 2">
    <name type="scientific">Mytilus galloprovincialis</name>
    <name type="common">Mediterranean mussel</name>
    <dbReference type="NCBI Taxonomy" id="29158"/>
    <lineage>
        <taxon>Eukaryota</taxon>
        <taxon>Metazoa</taxon>
        <taxon>Spiralia</taxon>
        <taxon>Lophotrochozoa</taxon>
        <taxon>Mollusca</taxon>
        <taxon>Bivalvia</taxon>
        <taxon>Autobranchia</taxon>
        <taxon>Pteriomorphia</taxon>
        <taxon>Mytilida</taxon>
        <taxon>Mytiloidea</taxon>
        <taxon>Mytilidae</taxon>
        <taxon>Mytilinae</taxon>
        <taxon>Mytilus</taxon>
    </lineage>
</organism>
<gene>
    <name evidence="1" type="ORF">MGAL_10B003064</name>
</gene>
<protein>
    <submittedName>
        <fullName evidence="1">Uncharacterized protein</fullName>
    </submittedName>
</protein>
<reference evidence="1" key="1">
    <citation type="submission" date="2018-11" db="EMBL/GenBank/DDBJ databases">
        <authorList>
            <person name="Alioto T."/>
            <person name="Alioto T."/>
        </authorList>
    </citation>
    <scope>NUCLEOTIDE SEQUENCE</scope>
</reference>